<accession>A0A5B7KGL1</accession>
<protein>
    <submittedName>
        <fullName evidence="2">Uncharacterized protein</fullName>
    </submittedName>
</protein>
<evidence type="ECO:0000256" key="1">
    <source>
        <dbReference type="SAM" id="MobiDB-lite"/>
    </source>
</evidence>
<sequence length="102" mass="11929">MNESPRVRRRRRQGDGRRPAASFRLDRRPRVELHQPVDFRSRASNRRAERKLFFLYCNASSDFKGSSNGVRIIVIVTRFSDEEGENTLHLAGRAPARPMVYR</sequence>
<comment type="caution">
    <text evidence="2">The sequence shown here is derived from an EMBL/GenBank/DDBJ whole genome shotgun (WGS) entry which is preliminary data.</text>
</comment>
<proteinExistence type="predicted"/>
<organism evidence="2 3">
    <name type="scientific">Portunus trituberculatus</name>
    <name type="common">Swimming crab</name>
    <name type="synonym">Neptunus trituberculatus</name>
    <dbReference type="NCBI Taxonomy" id="210409"/>
    <lineage>
        <taxon>Eukaryota</taxon>
        <taxon>Metazoa</taxon>
        <taxon>Ecdysozoa</taxon>
        <taxon>Arthropoda</taxon>
        <taxon>Crustacea</taxon>
        <taxon>Multicrustacea</taxon>
        <taxon>Malacostraca</taxon>
        <taxon>Eumalacostraca</taxon>
        <taxon>Eucarida</taxon>
        <taxon>Decapoda</taxon>
        <taxon>Pleocyemata</taxon>
        <taxon>Brachyura</taxon>
        <taxon>Eubrachyura</taxon>
        <taxon>Portunoidea</taxon>
        <taxon>Portunidae</taxon>
        <taxon>Portuninae</taxon>
        <taxon>Portunus</taxon>
    </lineage>
</organism>
<evidence type="ECO:0000313" key="3">
    <source>
        <dbReference type="Proteomes" id="UP000324222"/>
    </source>
</evidence>
<gene>
    <name evidence="2" type="ORF">E2C01_101729</name>
</gene>
<keyword evidence="3" id="KW-1185">Reference proteome</keyword>
<dbReference type="EMBL" id="VSRR010148600">
    <property type="protein sequence ID" value="MPD05954.1"/>
    <property type="molecule type" value="Genomic_DNA"/>
</dbReference>
<reference evidence="2 3" key="1">
    <citation type="submission" date="2019-05" db="EMBL/GenBank/DDBJ databases">
        <title>Another draft genome of Portunus trituberculatus and its Hox gene families provides insights of decapod evolution.</title>
        <authorList>
            <person name="Jeong J.-H."/>
            <person name="Song I."/>
            <person name="Kim S."/>
            <person name="Choi T."/>
            <person name="Kim D."/>
            <person name="Ryu S."/>
            <person name="Kim W."/>
        </authorList>
    </citation>
    <scope>NUCLEOTIDE SEQUENCE [LARGE SCALE GENOMIC DNA]</scope>
    <source>
        <tissue evidence="2">Muscle</tissue>
    </source>
</reference>
<feature type="region of interest" description="Disordered" evidence="1">
    <location>
        <begin position="1"/>
        <end position="25"/>
    </location>
</feature>
<evidence type="ECO:0000313" key="2">
    <source>
        <dbReference type="EMBL" id="MPD05954.1"/>
    </source>
</evidence>
<name>A0A5B7KGL1_PORTR</name>
<dbReference type="AlphaFoldDB" id="A0A5B7KGL1"/>
<dbReference type="Proteomes" id="UP000324222">
    <property type="component" value="Unassembled WGS sequence"/>
</dbReference>
<feature type="compositionally biased region" description="Basic and acidic residues" evidence="1">
    <location>
        <begin position="13"/>
        <end position="25"/>
    </location>
</feature>